<dbReference type="InterPro" id="IPR009057">
    <property type="entry name" value="Homeodomain-like_sf"/>
</dbReference>
<evidence type="ECO:0000313" key="6">
    <source>
        <dbReference type="Proteomes" id="UP000182961"/>
    </source>
</evidence>
<evidence type="ECO:0000256" key="3">
    <source>
        <dbReference type="ARBA" id="ARBA00023163"/>
    </source>
</evidence>
<evidence type="ECO:0000313" key="5">
    <source>
        <dbReference type="EMBL" id="SFN56470.1"/>
    </source>
</evidence>
<name>A0A1I5A2A0_9FLAO</name>
<dbReference type="InterPro" id="IPR029442">
    <property type="entry name" value="GyrI-like"/>
</dbReference>
<keyword evidence="3" id="KW-0804">Transcription</keyword>
<evidence type="ECO:0000259" key="4">
    <source>
        <dbReference type="PROSITE" id="PS01124"/>
    </source>
</evidence>
<dbReference type="eggNOG" id="COG3449">
    <property type="taxonomic scope" value="Bacteria"/>
</dbReference>
<dbReference type="GO" id="GO:0003700">
    <property type="term" value="F:DNA-binding transcription factor activity"/>
    <property type="evidence" value="ECO:0007669"/>
    <property type="project" value="InterPro"/>
</dbReference>
<organism evidence="5 6">
    <name type="scientific">Flavobacterium succinicans</name>
    <dbReference type="NCBI Taxonomy" id="29536"/>
    <lineage>
        <taxon>Bacteria</taxon>
        <taxon>Pseudomonadati</taxon>
        <taxon>Bacteroidota</taxon>
        <taxon>Flavobacteriia</taxon>
        <taxon>Flavobacteriales</taxon>
        <taxon>Flavobacteriaceae</taxon>
        <taxon>Flavobacterium</taxon>
    </lineage>
</organism>
<reference evidence="6" key="1">
    <citation type="submission" date="2016-10" db="EMBL/GenBank/DDBJ databases">
        <authorList>
            <person name="Varghese N."/>
            <person name="Submissions S."/>
        </authorList>
    </citation>
    <scope>NUCLEOTIDE SEQUENCE [LARGE SCALE GENOMIC DNA]</scope>
    <source>
        <strain evidence="6">DSM 4002</strain>
    </source>
</reference>
<dbReference type="eggNOG" id="COG2207">
    <property type="taxonomic scope" value="Bacteria"/>
</dbReference>
<dbReference type="Proteomes" id="UP000182961">
    <property type="component" value="Unassembled WGS sequence"/>
</dbReference>
<dbReference type="SMART" id="SM00342">
    <property type="entry name" value="HTH_ARAC"/>
    <property type="match status" value="1"/>
</dbReference>
<sequence>MVSCYSYRNLQRIFFSLFKETIGAYQTRLKVENGYKKIVYSNAKISDIALEIGFSDVQSFSKTFKKHFNCSPSQARNQKELLLNDTEVQNSIISITAPEILYIPKKTVYYLSCKTSYINPEIEQLWKTILKNDFSEVSTQFYGLIADDVVITEKSKCTYDACLETNSILTNLPSKSIFGGNYAKFIHQGSYQDLENTYQQIFGSWILESKQECSHTPVIEQYLKNESNCTHENEYLTALFIPLL</sequence>
<dbReference type="Pfam" id="PF06445">
    <property type="entry name" value="GyrI-like"/>
    <property type="match status" value="1"/>
</dbReference>
<dbReference type="SUPFAM" id="SSF46689">
    <property type="entry name" value="Homeodomain-like"/>
    <property type="match status" value="1"/>
</dbReference>
<dbReference type="InterPro" id="IPR050908">
    <property type="entry name" value="SmbC-like"/>
</dbReference>
<evidence type="ECO:0000256" key="2">
    <source>
        <dbReference type="ARBA" id="ARBA00023125"/>
    </source>
</evidence>
<dbReference type="AlphaFoldDB" id="A0A1I5A2A0"/>
<dbReference type="PROSITE" id="PS01124">
    <property type="entry name" value="HTH_ARAC_FAMILY_2"/>
    <property type="match status" value="1"/>
</dbReference>
<dbReference type="GO" id="GO:0043565">
    <property type="term" value="F:sequence-specific DNA binding"/>
    <property type="evidence" value="ECO:0007669"/>
    <property type="project" value="InterPro"/>
</dbReference>
<keyword evidence="1" id="KW-0805">Transcription regulation</keyword>
<dbReference type="SUPFAM" id="SSF55136">
    <property type="entry name" value="Probable bacterial effector-binding domain"/>
    <property type="match status" value="1"/>
</dbReference>
<dbReference type="Gene3D" id="1.10.10.60">
    <property type="entry name" value="Homeodomain-like"/>
    <property type="match status" value="1"/>
</dbReference>
<dbReference type="PANTHER" id="PTHR40055">
    <property type="entry name" value="TRANSCRIPTIONAL REGULATOR YGIV-RELATED"/>
    <property type="match status" value="1"/>
</dbReference>
<dbReference type="InterPro" id="IPR018060">
    <property type="entry name" value="HTH_AraC"/>
</dbReference>
<dbReference type="InterPro" id="IPR020449">
    <property type="entry name" value="Tscrpt_reg_AraC-type_HTH"/>
</dbReference>
<keyword evidence="6" id="KW-1185">Reference proteome</keyword>
<dbReference type="PANTHER" id="PTHR40055:SF1">
    <property type="entry name" value="TRANSCRIPTIONAL REGULATOR YGIV-RELATED"/>
    <property type="match status" value="1"/>
</dbReference>
<dbReference type="Pfam" id="PF12833">
    <property type="entry name" value="HTH_18"/>
    <property type="match status" value="1"/>
</dbReference>
<keyword evidence="2" id="KW-0238">DNA-binding</keyword>
<dbReference type="Gene3D" id="3.20.80.10">
    <property type="entry name" value="Regulatory factor, effector binding domain"/>
    <property type="match status" value="1"/>
</dbReference>
<dbReference type="InterPro" id="IPR010499">
    <property type="entry name" value="AraC_E-bd"/>
</dbReference>
<accession>A0A1I5A2A0</accession>
<dbReference type="SMART" id="SM00871">
    <property type="entry name" value="AraC_E_bind"/>
    <property type="match status" value="1"/>
</dbReference>
<proteinExistence type="predicted"/>
<dbReference type="EMBL" id="FOUT01000022">
    <property type="protein sequence ID" value="SFN56470.1"/>
    <property type="molecule type" value="Genomic_DNA"/>
</dbReference>
<dbReference type="InterPro" id="IPR011256">
    <property type="entry name" value="Reg_factor_effector_dom_sf"/>
</dbReference>
<gene>
    <name evidence="5" type="ORF">SAMN05444143_1224</name>
</gene>
<protein>
    <submittedName>
        <fullName evidence="5">Transcriptional regulator, AraC family</fullName>
    </submittedName>
</protein>
<evidence type="ECO:0000256" key="1">
    <source>
        <dbReference type="ARBA" id="ARBA00023015"/>
    </source>
</evidence>
<feature type="domain" description="HTH araC/xylS-type" evidence="4">
    <location>
        <begin position="1"/>
        <end position="78"/>
    </location>
</feature>
<dbReference type="PRINTS" id="PR00032">
    <property type="entry name" value="HTHARAC"/>
</dbReference>